<feature type="transmembrane region" description="Helical" evidence="6">
    <location>
        <begin position="504"/>
        <end position="522"/>
    </location>
</feature>
<keyword evidence="2" id="KW-0813">Transport</keyword>
<feature type="transmembrane region" description="Helical" evidence="6">
    <location>
        <begin position="751"/>
        <end position="771"/>
    </location>
</feature>
<proteinExistence type="predicted"/>
<evidence type="ECO:0000256" key="6">
    <source>
        <dbReference type="SAM" id="Phobius"/>
    </source>
</evidence>
<evidence type="ECO:0000256" key="2">
    <source>
        <dbReference type="ARBA" id="ARBA00022448"/>
    </source>
</evidence>
<feature type="transmembrane region" description="Helical" evidence="6">
    <location>
        <begin position="1130"/>
        <end position="1150"/>
    </location>
</feature>
<evidence type="ECO:0000313" key="8">
    <source>
        <dbReference type="Proteomes" id="UP000688947"/>
    </source>
</evidence>
<sequence>MPTTFTGVNNQDLDIPKRLSFVSGTSQAKDLEEGSYIGVKTPDQVPIGALPTGGEDGAIRAGGMPVLTSKEHLGLLFEYATVGLVYGLLPETIYPFMQEYLNCSGAQVTAAQQLVVLPWSFKVFYGILSDCRPICGYRRHRDIDVDDYTPEIEARINYNAPSEGAKYVMLMFFAAVGYVMSDVCADSITVELAQREPIAKRGKTQSCIYTVRTVMVIFGELLTGFFFNGEDYGGTFDFSLSFPQLMIIVAVLTLPVFPMTWFFIKEEKVKAANFKEYIHSFWDLLCTRAVYQVIAYNFFANIFADITYTGSSPIQDYMVGVTPINSTLSDILGNLLFMLGIMITSKWGLHWNWRWMIVVTGAVVIVVDCAVSMIVVWDVFRNQWFWLGPPIAVQLPYGVGWIISTFVTVELAGLGNEAAVYGLITTVTNVASPFASALTLVIDAPFNITNARVQEDDYTIRRDLTYTIVIMYAMTAFAWIFLFLLPKQKEDTQRLLRKGGKSKLVGGITVFYLCFAIIWSVMTNIMAIFTSTSCLVIAGVTVERHRLLRPRPAFDLSTERIQADDSPPQRYFLSIMFAMTTFSWVFLFPLPDQKTERHRTGGTGNDKNCVNGRRRRLLHIRHTLHSWISALESTRVHRNSRMSTTHHPDPNKIDIVARLSFVSGTSQPKDIEDGNHYTTVKTPDPTAIEGGALREGGAPDLKSKDSLGLLVQYAAIGLNYGVLPATIYPFLQNYLNASGTQVTTAQTLVVLPWTFKCFYGILSDCVPLWGYRRRPWMVIGWLICLLALVIMACMPEGDPYYTVSSDRDIKPAEYTDEIRARINFDASSQAGKYVMLMFLAAVGYVLSDVCADSIVVDFAQREPLETRGKTQSAIYAVRTVFVIIGQLLTGFCFNGEEYGGDFDFSITFPQLMIILAVLTVPVIPMTWFFIKEEKKPRVNFTNYMKELWELVQKRVMYQVIFFTFFQGMFSTISYTASSPVQSYMVGVTPINSTISEIIGNICFFTGIMVTSKWGLHWSWRWMILFTGAFVMIVDGITTFITIWDVFRSQWFWLGLPMAVQLPYGVSFMISSFVIVELSGIGNEGVVYGLITMVSNLATPFATAMTLVIDQPFDLTTERIQEDDKSIRTDITYAVIIMYGMTVFSWVFLVFLPRQKEETQELLRTGGSSKLLGALTVAYLTFAFVWSLMTNIMAMFESTSCLMIAGGSGC</sequence>
<keyword evidence="4 6" id="KW-1133">Transmembrane helix</keyword>
<gene>
    <name evidence="7" type="ORF">JG687_00014125</name>
</gene>
<comment type="subcellular location">
    <subcellularLocation>
        <location evidence="1">Membrane</location>
        <topology evidence="1">Multi-pass membrane protein</topology>
    </subcellularLocation>
</comment>
<feature type="transmembrane region" description="Helical" evidence="6">
    <location>
        <begin position="833"/>
        <end position="851"/>
    </location>
</feature>
<feature type="transmembrane region" description="Helical" evidence="6">
    <location>
        <begin position="397"/>
        <end position="414"/>
    </location>
</feature>
<comment type="caution">
    <text evidence="7">The sequence shown here is derived from an EMBL/GenBank/DDBJ whole genome shotgun (WGS) entry which is preliminary data.</text>
</comment>
<keyword evidence="3 6" id="KW-0812">Transmembrane</keyword>
<protein>
    <recommendedName>
        <fullName evidence="9">Major facilitator superfamily domain</fullName>
    </recommendedName>
</protein>
<dbReference type="OrthoDB" id="152665at2759"/>
<dbReference type="PANTHER" id="PTHR31585">
    <property type="entry name" value="FOLATE-BIOPTERIN TRANSPORTER 1, CHLOROPLASTIC"/>
    <property type="match status" value="1"/>
</dbReference>
<dbReference type="VEuPathDB" id="FungiDB:PC110_g19225"/>
<dbReference type="Proteomes" id="UP000688947">
    <property type="component" value="Unassembled WGS sequence"/>
</dbReference>
<feature type="transmembrane region" description="Helical" evidence="6">
    <location>
        <begin position="872"/>
        <end position="891"/>
    </location>
</feature>
<evidence type="ECO:0000256" key="1">
    <source>
        <dbReference type="ARBA" id="ARBA00004141"/>
    </source>
</evidence>
<feature type="transmembrane region" description="Helical" evidence="6">
    <location>
        <begin position="464"/>
        <end position="484"/>
    </location>
</feature>
<dbReference type="AlphaFoldDB" id="A0A8T1TWZ0"/>
<feature type="transmembrane region" description="Helical" evidence="6">
    <location>
        <begin position="955"/>
        <end position="977"/>
    </location>
</feature>
<feature type="transmembrane region" description="Helical" evidence="6">
    <location>
        <begin position="421"/>
        <end position="444"/>
    </location>
</feature>
<keyword evidence="5 6" id="KW-0472">Membrane</keyword>
<feature type="transmembrane region" description="Helical" evidence="6">
    <location>
        <begin position="1022"/>
        <end position="1043"/>
    </location>
</feature>
<dbReference type="GO" id="GO:0022857">
    <property type="term" value="F:transmembrane transporter activity"/>
    <property type="evidence" value="ECO:0007669"/>
    <property type="project" value="InterPro"/>
</dbReference>
<evidence type="ECO:0000256" key="3">
    <source>
        <dbReference type="ARBA" id="ARBA00022692"/>
    </source>
</evidence>
<name>A0A8T1TWZ0_9STRA</name>
<evidence type="ECO:0008006" key="9">
    <source>
        <dbReference type="Google" id="ProtNLM"/>
    </source>
</evidence>
<feature type="transmembrane region" description="Helical" evidence="6">
    <location>
        <begin position="355"/>
        <end position="377"/>
    </location>
</feature>
<dbReference type="InterPro" id="IPR011701">
    <property type="entry name" value="MFS"/>
</dbReference>
<dbReference type="EMBL" id="JAENGZ010001106">
    <property type="protein sequence ID" value="KAG6950636.1"/>
    <property type="molecule type" value="Genomic_DNA"/>
</dbReference>
<dbReference type="VEuPathDB" id="FungiDB:PC110_g19070"/>
<feature type="transmembrane region" description="Helical" evidence="6">
    <location>
        <begin position="911"/>
        <end position="930"/>
    </location>
</feature>
<feature type="transmembrane region" description="Helical" evidence="6">
    <location>
        <begin position="206"/>
        <end position="227"/>
    </location>
</feature>
<feature type="transmembrane region" description="Helical" evidence="6">
    <location>
        <begin position="571"/>
        <end position="590"/>
    </location>
</feature>
<organism evidence="7 8">
    <name type="scientific">Phytophthora cactorum</name>
    <dbReference type="NCBI Taxonomy" id="29920"/>
    <lineage>
        <taxon>Eukaryota</taxon>
        <taxon>Sar</taxon>
        <taxon>Stramenopiles</taxon>
        <taxon>Oomycota</taxon>
        <taxon>Peronosporomycetes</taxon>
        <taxon>Peronosporales</taxon>
        <taxon>Peronosporaceae</taxon>
        <taxon>Phytophthora</taxon>
    </lineage>
</organism>
<feature type="transmembrane region" description="Helical" evidence="6">
    <location>
        <begin position="1049"/>
        <end position="1074"/>
    </location>
</feature>
<feature type="transmembrane region" description="Helical" evidence="6">
    <location>
        <begin position="1170"/>
        <end position="1188"/>
    </location>
</feature>
<feature type="transmembrane region" description="Helical" evidence="6">
    <location>
        <begin position="778"/>
        <end position="797"/>
    </location>
</feature>
<feature type="transmembrane region" description="Helical" evidence="6">
    <location>
        <begin position="324"/>
        <end position="343"/>
    </location>
</feature>
<evidence type="ECO:0000313" key="7">
    <source>
        <dbReference type="EMBL" id="KAG6950636.1"/>
    </source>
</evidence>
<dbReference type="VEuPathDB" id="FungiDB:PC110_g19072"/>
<accession>A0A8T1TWZ0</accession>
<dbReference type="InterPro" id="IPR039309">
    <property type="entry name" value="BT1"/>
</dbReference>
<reference evidence="7" key="1">
    <citation type="submission" date="2021-01" db="EMBL/GenBank/DDBJ databases">
        <title>Phytophthora aleatoria, a newly-described species from Pinus radiata is distinct from Phytophthora cactorum isolates based on comparative genomics.</title>
        <authorList>
            <person name="Mcdougal R."/>
            <person name="Panda P."/>
            <person name="Williams N."/>
            <person name="Studholme D.J."/>
        </authorList>
    </citation>
    <scope>NUCLEOTIDE SEQUENCE</scope>
    <source>
        <strain evidence="7">NZFS 3830</strain>
    </source>
</reference>
<feature type="transmembrane region" description="Helical" evidence="6">
    <location>
        <begin position="285"/>
        <end position="304"/>
    </location>
</feature>
<feature type="transmembrane region" description="Helical" evidence="6">
    <location>
        <begin position="997"/>
        <end position="1015"/>
    </location>
</feature>
<feature type="transmembrane region" description="Helical" evidence="6">
    <location>
        <begin position="710"/>
        <end position="731"/>
    </location>
</feature>
<dbReference type="PANTHER" id="PTHR31585:SF5">
    <property type="entry name" value="RNA-BINDING S4 DOMAIN-CONTAINING PROTEIN"/>
    <property type="match status" value="1"/>
</dbReference>
<evidence type="ECO:0000256" key="5">
    <source>
        <dbReference type="ARBA" id="ARBA00023136"/>
    </source>
</evidence>
<dbReference type="Pfam" id="PF07690">
    <property type="entry name" value="MFS_1"/>
    <property type="match status" value="1"/>
</dbReference>
<dbReference type="Pfam" id="PF03092">
    <property type="entry name" value="BT1"/>
    <property type="match status" value="1"/>
</dbReference>
<dbReference type="GO" id="GO:0016020">
    <property type="term" value="C:membrane"/>
    <property type="evidence" value="ECO:0007669"/>
    <property type="project" value="UniProtKB-SubCell"/>
</dbReference>
<feature type="transmembrane region" description="Helical" evidence="6">
    <location>
        <begin position="1086"/>
        <end position="1108"/>
    </location>
</feature>
<feature type="transmembrane region" description="Helical" evidence="6">
    <location>
        <begin position="242"/>
        <end position="264"/>
    </location>
</feature>
<evidence type="ECO:0000256" key="4">
    <source>
        <dbReference type="ARBA" id="ARBA00022989"/>
    </source>
</evidence>